<keyword evidence="1" id="KW-0812">Transmembrane</keyword>
<gene>
    <name evidence="2" type="ORF">FEF27_02625</name>
</gene>
<keyword evidence="1" id="KW-0472">Membrane</keyword>
<organism evidence="2 3">
    <name type="scientific">Nesterenkonia sphaerica</name>
    <dbReference type="NCBI Taxonomy" id="1804988"/>
    <lineage>
        <taxon>Bacteria</taxon>
        <taxon>Bacillati</taxon>
        <taxon>Actinomycetota</taxon>
        <taxon>Actinomycetes</taxon>
        <taxon>Micrococcales</taxon>
        <taxon>Micrococcaceae</taxon>
        <taxon>Nesterenkonia</taxon>
    </lineage>
</organism>
<keyword evidence="3" id="KW-1185">Reference proteome</keyword>
<dbReference type="AlphaFoldDB" id="A0A5R9AL17"/>
<feature type="transmembrane region" description="Helical" evidence="1">
    <location>
        <begin position="89"/>
        <end position="106"/>
    </location>
</feature>
<dbReference type="RefSeq" id="WP_138169263.1">
    <property type="nucleotide sequence ID" value="NZ_VAWA01000002.1"/>
</dbReference>
<dbReference type="EMBL" id="VAWA01000002">
    <property type="protein sequence ID" value="TLP79502.1"/>
    <property type="molecule type" value="Genomic_DNA"/>
</dbReference>
<accession>A0A5R9AL17</accession>
<sequence>MVSAALLLTDAVLVVLFAIAGNYAHDSGLSAAAVSGTAWPFLAGLVLAWLLSSSWTRPSQVWPAGVVAVILTVVVGLSLRVLFTDGGAELSFILVATGTLGVLLLARRLVTARWLAAAQPEAADPR</sequence>
<protein>
    <submittedName>
        <fullName evidence="2">DUF3054 domain-containing protein</fullName>
    </submittedName>
</protein>
<feature type="transmembrane region" description="Helical" evidence="1">
    <location>
        <begin position="62"/>
        <end position="83"/>
    </location>
</feature>
<reference evidence="2 3" key="1">
    <citation type="submission" date="2019-05" db="EMBL/GenBank/DDBJ databases">
        <title>Nesterenkonia sp. GY239, isolated from the Southern Atlantic Ocean.</title>
        <authorList>
            <person name="Zhang G."/>
        </authorList>
    </citation>
    <scope>NUCLEOTIDE SEQUENCE [LARGE SCALE GENOMIC DNA]</scope>
    <source>
        <strain evidence="2 3">GY239</strain>
    </source>
</reference>
<proteinExistence type="predicted"/>
<comment type="caution">
    <text evidence="2">The sequence shown here is derived from an EMBL/GenBank/DDBJ whole genome shotgun (WGS) entry which is preliminary data.</text>
</comment>
<dbReference type="OrthoDB" id="3698172at2"/>
<feature type="transmembrane region" description="Helical" evidence="1">
    <location>
        <begin position="30"/>
        <end position="50"/>
    </location>
</feature>
<evidence type="ECO:0000313" key="3">
    <source>
        <dbReference type="Proteomes" id="UP000306544"/>
    </source>
</evidence>
<keyword evidence="1" id="KW-1133">Transmembrane helix</keyword>
<dbReference type="Pfam" id="PF11255">
    <property type="entry name" value="DUF3054"/>
    <property type="match status" value="1"/>
</dbReference>
<name>A0A5R9AL17_9MICC</name>
<dbReference type="InterPro" id="IPR021414">
    <property type="entry name" value="DUF3054"/>
</dbReference>
<evidence type="ECO:0000313" key="2">
    <source>
        <dbReference type="EMBL" id="TLP79502.1"/>
    </source>
</evidence>
<evidence type="ECO:0000256" key="1">
    <source>
        <dbReference type="SAM" id="Phobius"/>
    </source>
</evidence>
<dbReference type="Proteomes" id="UP000306544">
    <property type="component" value="Unassembled WGS sequence"/>
</dbReference>